<evidence type="ECO:0000313" key="15">
    <source>
        <dbReference type="Proteomes" id="UP001147746"/>
    </source>
</evidence>
<dbReference type="GO" id="GO:0016020">
    <property type="term" value="C:membrane"/>
    <property type="evidence" value="ECO:0007669"/>
    <property type="project" value="UniProtKB-SubCell"/>
</dbReference>
<comment type="cofactor">
    <cofactor evidence="1 10">
        <name>heme</name>
        <dbReference type="ChEBI" id="CHEBI:30413"/>
    </cofactor>
</comment>
<dbReference type="PANTHER" id="PTHR24305:SF230">
    <property type="entry name" value="P450, PUTATIVE (EUROFUNG)-RELATED"/>
    <property type="match status" value="1"/>
</dbReference>
<dbReference type="EMBL" id="JAPZBO010000002">
    <property type="protein sequence ID" value="KAJ5323793.1"/>
    <property type="molecule type" value="Genomic_DNA"/>
</dbReference>
<comment type="subcellular location">
    <subcellularLocation>
        <location evidence="2">Membrane</location>
    </subcellularLocation>
</comment>
<sequence>MLRSITLLLDVRSVLGIAISSITLYFLTKVIYNVYFHPLSRFPGPISHAISRLPYCYRATTGTLPFDILELHKKYGDIVRIAPDELAFSHPDAWKEIMGHKNGVPEMGKAAWFYRPIEQSLHIVNEDHEEHKQLRRQMAHGFSEKGMRDQEPMIRKYVDILLEKLKEVAELREPLVLSDWYNFTTFDIIGDLAFGEPFGCLEGSNYDGWIQSIFDSGRLGTILQALSFFPLIKKLLLSLVPQSLKDAQQKHKDLTKAKMLRRMAITEDRPDLIEGLLKKKDELGLDVEKLVANAEILIIGGSETTASLLSGVTYLLLTNSEAYDNLNCEVRSTFKSQDDINLVSVNKLSYMLACLDEGMRMYPPIANGLPRVCPTGGSTVLGEYIPENTFLSIHQWALYRRHEYFSEPNTYHPERWMGSSQFAADRRDAFQPFHLGPRNCLGRNLAYSEMRLILALIIFNFDMKIADESRDWIVQKNFLMWQKEVGLSMCLETPCSVIWPLTILISGIEIADEIYQDWIVDYLMELDHWGAHVVKGKELMEQAIQRQGPHGRRTKFRNIRLRFTMPGGQIVAPQFSISSEAPYPTASRAFYASDALTNVLNTCSVYLYRQNLKKTEDSTDETHAVNSGIIVSIALDSFIYILSRLCSLIWLNWLPTGDFPPSPIGRSSEHFPFFPPSLSVFLTTASFASARPLTEAEPHSHRYLSRGTHSSQTNPVEVTPAFRARRRQCVPLSGPSSLPAILRPPAVRLANPVNHVPRITPIAIPPANVSDENLAFAPQSPLLSVPEQRRSRLTSSPTSPTSLVVERSQGETDSECTSIGLPPRHRRSQHISPTEMAAAFAGSAARDVENLRPPEAVHLTQDGTRRDDGRPRHMQSQTSLRSQSQIASIPSNTGQAPPEIAEELAWGPAHPCYPHFNPHVPIGSQEYLTTRVIRVRRDWMIKGDLAPTFSNLYPEILDPLLSEQEFRKVIAAVNDGVVKAFDPYSLRNWFDGAIGLLTGWVWDDLNAPSIKRQLQHVEDWLEKWNREVGSKDGVHIWSLRRTAYMSIDIQIPDPKVGIVPSEGGPSLPNTRPSTGMGN</sequence>
<dbReference type="Pfam" id="PF00067">
    <property type="entry name" value="p450"/>
    <property type="match status" value="1"/>
</dbReference>
<comment type="similarity">
    <text evidence="3">Belongs to the cytochrome P450 family.</text>
</comment>
<evidence type="ECO:0000256" key="10">
    <source>
        <dbReference type="PIRSR" id="PIRSR602401-1"/>
    </source>
</evidence>
<evidence type="ECO:0000256" key="7">
    <source>
        <dbReference type="ARBA" id="ARBA00023004"/>
    </source>
</evidence>
<keyword evidence="12" id="KW-0812">Transmembrane</keyword>
<dbReference type="Gene3D" id="1.10.630.10">
    <property type="entry name" value="Cytochrome P450"/>
    <property type="match status" value="1"/>
</dbReference>
<dbReference type="FunFam" id="1.10.630.10:FF:000047">
    <property type="entry name" value="Cytochrome P450 monooxygenase"/>
    <property type="match status" value="1"/>
</dbReference>
<dbReference type="AlphaFoldDB" id="A0A9W9U8M0"/>
<feature type="region of interest" description="Disordered" evidence="11">
    <location>
        <begin position="782"/>
        <end position="830"/>
    </location>
</feature>
<evidence type="ECO:0000256" key="8">
    <source>
        <dbReference type="ARBA" id="ARBA00023033"/>
    </source>
</evidence>
<dbReference type="InterPro" id="IPR050121">
    <property type="entry name" value="Cytochrome_P450_monoxygenase"/>
</dbReference>
<keyword evidence="7 10" id="KW-0408">Iron</keyword>
<dbReference type="Pfam" id="PF10256">
    <property type="entry name" value="Erf4"/>
    <property type="match status" value="1"/>
</dbReference>
<evidence type="ECO:0000256" key="9">
    <source>
        <dbReference type="ARBA" id="ARBA00023136"/>
    </source>
</evidence>
<keyword evidence="9 12" id="KW-0472">Membrane</keyword>
<accession>A0A9W9U8M0</accession>
<dbReference type="GO" id="GO:0004497">
    <property type="term" value="F:monooxygenase activity"/>
    <property type="evidence" value="ECO:0007669"/>
    <property type="project" value="UniProtKB-KW"/>
</dbReference>
<proteinExistence type="inferred from homology"/>
<evidence type="ECO:0000256" key="2">
    <source>
        <dbReference type="ARBA" id="ARBA00004370"/>
    </source>
</evidence>
<reference evidence="14" key="1">
    <citation type="submission" date="2022-12" db="EMBL/GenBank/DDBJ databases">
        <authorList>
            <person name="Petersen C."/>
        </authorList>
    </citation>
    <scope>NUCLEOTIDE SEQUENCE</scope>
    <source>
        <strain evidence="14">IBT 21472</strain>
    </source>
</reference>
<keyword evidence="6" id="KW-0560">Oxidoreductase</keyword>
<evidence type="ECO:0000256" key="4">
    <source>
        <dbReference type="ARBA" id="ARBA00022617"/>
    </source>
</evidence>
<evidence type="ECO:0000259" key="13">
    <source>
        <dbReference type="Pfam" id="PF10256"/>
    </source>
</evidence>
<reference evidence="14" key="2">
    <citation type="journal article" date="2023" name="IMA Fungus">
        <title>Comparative genomic study of the Penicillium genus elucidates a diverse pangenome and 15 lateral gene transfer events.</title>
        <authorList>
            <person name="Petersen C."/>
            <person name="Sorensen T."/>
            <person name="Nielsen M.R."/>
            <person name="Sondergaard T.E."/>
            <person name="Sorensen J.L."/>
            <person name="Fitzpatrick D.A."/>
            <person name="Frisvad J.C."/>
            <person name="Nielsen K.L."/>
        </authorList>
    </citation>
    <scope>NUCLEOTIDE SEQUENCE</scope>
    <source>
        <strain evidence="14">IBT 21472</strain>
    </source>
</reference>
<dbReference type="SUPFAM" id="SSF48264">
    <property type="entry name" value="Cytochrome P450"/>
    <property type="match status" value="1"/>
</dbReference>
<dbReference type="PRINTS" id="PR00385">
    <property type="entry name" value="P450"/>
</dbReference>
<keyword evidence="15" id="KW-1185">Reference proteome</keyword>
<evidence type="ECO:0000256" key="6">
    <source>
        <dbReference type="ARBA" id="ARBA00023002"/>
    </source>
</evidence>
<evidence type="ECO:0000256" key="3">
    <source>
        <dbReference type="ARBA" id="ARBA00010617"/>
    </source>
</evidence>
<feature type="transmembrane region" description="Helical" evidence="12">
    <location>
        <begin position="7"/>
        <end position="27"/>
    </location>
</feature>
<dbReference type="CDD" id="cd11058">
    <property type="entry name" value="CYP60B-like"/>
    <property type="match status" value="1"/>
</dbReference>
<dbReference type="InterPro" id="IPR001128">
    <property type="entry name" value="Cyt_P450"/>
</dbReference>
<dbReference type="InterPro" id="IPR036396">
    <property type="entry name" value="Cyt_P450_sf"/>
</dbReference>
<dbReference type="PROSITE" id="PS00086">
    <property type="entry name" value="CYTOCHROME_P450"/>
    <property type="match status" value="1"/>
</dbReference>
<evidence type="ECO:0000256" key="12">
    <source>
        <dbReference type="SAM" id="Phobius"/>
    </source>
</evidence>
<dbReference type="PANTHER" id="PTHR24305">
    <property type="entry name" value="CYTOCHROME P450"/>
    <property type="match status" value="1"/>
</dbReference>
<comment type="caution">
    <text evidence="14">The sequence shown here is derived from an EMBL/GenBank/DDBJ whole genome shotgun (WGS) entry which is preliminary data.</text>
</comment>
<evidence type="ECO:0000256" key="11">
    <source>
        <dbReference type="SAM" id="MobiDB-lite"/>
    </source>
</evidence>
<keyword evidence="8 14" id="KW-0503">Monooxygenase</keyword>
<keyword evidence="12" id="KW-1133">Transmembrane helix</keyword>
<dbReference type="InterPro" id="IPR002401">
    <property type="entry name" value="Cyt_P450_E_grp-I"/>
</dbReference>
<feature type="region of interest" description="Disordered" evidence="11">
    <location>
        <begin position="1058"/>
        <end position="1078"/>
    </location>
</feature>
<dbReference type="PRINTS" id="PR00463">
    <property type="entry name" value="EP450I"/>
</dbReference>
<feature type="compositionally biased region" description="Polar residues" evidence="11">
    <location>
        <begin position="1067"/>
        <end position="1078"/>
    </location>
</feature>
<dbReference type="GO" id="GO:0016705">
    <property type="term" value="F:oxidoreductase activity, acting on paired donors, with incorporation or reduction of molecular oxygen"/>
    <property type="evidence" value="ECO:0007669"/>
    <property type="project" value="InterPro"/>
</dbReference>
<feature type="region of interest" description="Disordered" evidence="11">
    <location>
        <begin position="859"/>
        <end position="897"/>
    </location>
</feature>
<evidence type="ECO:0000313" key="14">
    <source>
        <dbReference type="EMBL" id="KAJ5323793.1"/>
    </source>
</evidence>
<keyword evidence="4 10" id="KW-0349">Heme</keyword>
<feature type="domain" description="Golgin subfamily A member 7/ERF4" evidence="13">
    <location>
        <begin position="932"/>
        <end position="1048"/>
    </location>
</feature>
<protein>
    <submittedName>
        <fullName evidence="14">Cytochrome P450 monooxygenase</fullName>
    </submittedName>
</protein>
<feature type="compositionally biased region" description="Polar residues" evidence="11">
    <location>
        <begin position="874"/>
        <end position="895"/>
    </location>
</feature>
<dbReference type="InterPro" id="IPR017972">
    <property type="entry name" value="Cyt_P450_CS"/>
</dbReference>
<name>A0A9W9U8M0_9EURO</name>
<dbReference type="GO" id="GO:0005506">
    <property type="term" value="F:iron ion binding"/>
    <property type="evidence" value="ECO:0007669"/>
    <property type="project" value="InterPro"/>
</dbReference>
<gene>
    <name evidence="14" type="ORF">N7476_002393</name>
</gene>
<dbReference type="InterPro" id="IPR019383">
    <property type="entry name" value="Golgin_A_7/ERF4"/>
</dbReference>
<evidence type="ECO:0000256" key="1">
    <source>
        <dbReference type="ARBA" id="ARBA00001971"/>
    </source>
</evidence>
<evidence type="ECO:0000256" key="5">
    <source>
        <dbReference type="ARBA" id="ARBA00022723"/>
    </source>
</evidence>
<dbReference type="Proteomes" id="UP001147746">
    <property type="component" value="Unassembled WGS sequence"/>
</dbReference>
<keyword evidence="5 10" id="KW-0479">Metal-binding</keyword>
<dbReference type="GO" id="GO:0043386">
    <property type="term" value="P:mycotoxin biosynthetic process"/>
    <property type="evidence" value="ECO:0007669"/>
    <property type="project" value="UniProtKB-ARBA"/>
</dbReference>
<feature type="binding site" description="axial binding residue" evidence="10">
    <location>
        <position position="440"/>
    </location>
    <ligand>
        <name>heme</name>
        <dbReference type="ChEBI" id="CHEBI:30413"/>
    </ligand>
    <ligandPart>
        <name>Fe</name>
        <dbReference type="ChEBI" id="CHEBI:18248"/>
    </ligandPart>
</feature>
<feature type="compositionally biased region" description="Low complexity" evidence="11">
    <location>
        <begin position="793"/>
        <end position="803"/>
    </location>
</feature>
<organism evidence="14 15">
    <name type="scientific">Penicillium atrosanguineum</name>
    <dbReference type="NCBI Taxonomy" id="1132637"/>
    <lineage>
        <taxon>Eukaryota</taxon>
        <taxon>Fungi</taxon>
        <taxon>Dikarya</taxon>
        <taxon>Ascomycota</taxon>
        <taxon>Pezizomycotina</taxon>
        <taxon>Eurotiomycetes</taxon>
        <taxon>Eurotiomycetidae</taxon>
        <taxon>Eurotiales</taxon>
        <taxon>Aspergillaceae</taxon>
        <taxon>Penicillium</taxon>
    </lineage>
</organism>
<dbReference type="GO" id="GO:0020037">
    <property type="term" value="F:heme binding"/>
    <property type="evidence" value="ECO:0007669"/>
    <property type="project" value="InterPro"/>
</dbReference>